<dbReference type="EMBL" id="GL636490">
    <property type="protein sequence ID" value="EFW19751.1"/>
    <property type="molecule type" value="Genomic_DNA"/>
</dbReference>
<reference evidence="3" key="1">
    <citation type="journal article" date="2010" name="Genome Res.">
        <title>Population genomic sequencing of Coccidioides fungi reveals recent hybridization and transposon control.</title>
        <authorList>
            <person name="Neafsey D.E."/>
            <person name="Barker B.M."/>
            <person name="Sharpton T.J."/>
            <person name="Stajich J.E."/>
            <person name="Park D.J."/>
            <person name="Whiston E."/>
            <person name="Hung C.-Y."/>
            <person name="McMahan C."/>
            <person name="White J."/>
            <person name="Sykes S."/>
            <person name="Heiman D."/>
            <person name="Young S."/>
            <person name="Zeng Q."/>
            <person name="Abouelleil A."/>
            <person name="Aftuck L."/>
            <person name="Bessette D."/>
            <person name="Brown A."/>
            <person name="FitzGerald M."/>
            <person name="Lui A."/>
            <person name="Macdonald J.P."/>
            <person name="Priest M."/>
            <person name="Orbach M.J."/>
            <person name="Galgiani J.N."/>
            <person name="Kirkland T.N."/>
            <person name="Cole G.T."/>
            <person name="Birren B.W."/>
            <person name="Henn M.R."/>
            <person name="Taylor J.W."/>
            <person name="Rounsley S.D."/>
        </authorList>
    </citation>
    <scope>NUCLEOTIDE SEQUENCE [LARGE SCALE GENOMIC DNA]</scope>
    <source>
        <strain evidence="3">RMSCC 757 / Silveira</strain>
    </source>
</reference>
<dbReference type="HOGENOM" id="CLU_1815638_0_0_1"/>
<dbReference type="AlphaFoldDB" id="E9D1S7"/>
<organism evidence="3">
    <name type="scientific">Coccidioides posadasii (strain RMSCC 757 / Silveira)</name>
    <name type="common">Valley fever fungus</name>
    <dbReference type="NCBI Taxonomy" id="443226"/>
    <lineage>
        <taxon>Eukaryota</taxon>
        <taxon>Fungi</taxon>
        <taxon>Dikarya</taxon>
        <taxon>Ascomycota</taxon>
        <taxon>Pezizomycotina</taxon>
        <taxon>Eurotiomycetes</taxon>
        <taxon>Eurotiomycetidae</taxon>
        <taxon>Onygenales</taxon>
        <taxon>Onygenaceae</taxon>
        <taxon>Coccidioides</taxon>
    </lineage>
</organism>
<gene>
    <name evidence="2" type="ORF">CPSG_04135</name>
</gene>
<accession>E9D1S7</accession>
<evidence type="ECO:0000313" key="2">
    <source>
        <dbReference type="EMBL" id="EFW19751.1"/>
    </source>
</evidence>
<keyword evidence="3" id="KW-1185">Reference proteome</keyword>
<protein>
    <submittedName>
        <fullName evidence="2">Uncharacterized protein</fullName>
    </submittedName>
</protein>
<dbReference type="VEuPathDB" id="FungiDB:CPSG_04135"/>
<feature type="region of interest" description="Disordered" evidence="1">
    <location>
        <begin position="90"/>
        <end position="114"/>
    </location>
</feature>
<evidence type="ECO:0000313" key="3">
    <source>
        <dbReference type="Proteomes" id="UP000002497"/>
    </source>
</evidence>
<reference evidence="3" key="2">
    <citation type="submission" date="2010-03" db="EMBL/GenBank/DDBJ databases">
        <title>The genome sequence of Coccidioides posadasii strain Silveira.</title>
        <authorList>
            <consortium name="The Broad Institute Genome Sequencing Center for Infectious Disease"/>
            <person name="Neafsey D."/>
            <person name="Orbach M."/>
            <person name="Henn M.R."/>
            <person name="Cole G.T."/>
            <person name="Galgiani J."/>
            <person name="Gardner M.J."/>
            <person name="Kirkland T.N."/>
            <person name="Taylor J.W."/>
            <person name="Young S.K."/>
            <person name="Zeng Q."/>
            <person name="Koehrsen M."/>
            <person name="Alvarado L."/>
            <person name="Berlin A."/>
            <person name="Borenstein D."/>
            <person name="Chapman S.B."/>
            <person name="Chen Z."/>
            <person name="Engels R."/>
            <person name="Freedman E."/>
            <person name="Gellesch M."/>
            <person name="Goldberg J."/>
            <person name="Griggs A."/>
            <person name="Gujja S."/>
            <person name="Heilman E."/>
            <person name="Heiman D."/>
            <person name="Howarth C."/>
            <person name="Jen D."/>
            <person name="Larson L."/>
            <person name="Mehta T."/>
            <person name="Neiman D."/>
            <person name="Park D."/>
            <person name="Pearson M."/>
            <person name="Richards J."/>
            <person name="Roberts A."/>
            <person name="Saif S."/>
            <person name="Shea T."/>
            <person name="Shenoy N."/>
            <person name="Sisk P."/>
            <person name="Stolte C."/>
            <person name="Sykes S."/>
            <person name="Walk T."/>
            <person name="White J."/>
            <person name="Yandava C."/>
            <person name="Haas B."/>
            <person name="Nusbaum C."/>
            <person name="Birren B."/>
        </authorList>
    </citation>
    <scope>NUCLEOTIDE SEQUENCE [LARGE SCALE GENOMIC DNA]</scope>
    <source>
        <strain evidence="3">RMSCC 757 / Silveira</strain>
    </source>
</reference>
<name>E9D1S7_COCPS</name>
<sequence>MPPGKGGFARQPRRSLLQAWGDVHRERGELECPEQRRRKSVQSLFSFSTTQRRMHPIDYGLHFGRPLPGAQLSTSLADDAARVREIMPPLATFPGHTPLPPRSTINTPQSKPAPFTQLHHTSRRLGSYPDHEIAGDYYQISC</sequence>
<dbReference type="Proteomes" id="UP000002497">
    <property type="component" value="Unassembled WGS sequence"/>
</dbReference>
<proteinExistence type="predicted"/>
<evidence type="ECO:0000256" key="1">
    <source>
        <dbReference type="SAM" id="MobiDB-lite"/>
    </source>
</evidence>